<dbReference type="PANTHER" id="PTHR30348:SF13">
    <property type="entry name" value="UPF0759 PROTEIN YUNF"/>
    <property type="match status" value="1"/>
</dbReference>
<dbReference type="RefSeq" id="WP_270885294.1">
    <property type="nucleotide sequence ID" value="NZ_JAQFVF010000088.1"/>
</dbReference>
<evidence type="ECO:0000313" key="2">
    <source>
        <dbReference type="Proteomes" id="UP001596044"/>
    </source>
</evidence>
<dbReference type="Pfam" id="PF01904">
    <property type="entry name" value="DUF72"/>
    <property type="match status" value="1"/>
</dbReference>
<gene>
    <name evidence="1" type="ORF">ACFPOG_19840</name>
</gene>
<organism evidence="1 2">
    <name type="scientific">Paenibacillus aestuarii</name>
    <dbReference type="NCBI Taxonomy" id="516965"/>
    <lineage>
        <taxon>Bacteria</taxon>
        <taxon>Bacillati</taxon>
        <taxon>Bacillota</taxon>
        <taxon>Bacilli</taxon>
        <taxon>Bacillales</taxon>
        <taxon>Paenibacillaceae</taxon>
        <taxon>Paenibacillus</taxon>
    </lineage>
</organism>
<dbReference type="EMBL" id="JBHSMJ010000026">
    <property type="protein sequence ID" value="MFC5450509.1"/>
    <property type="molecule type" value="Genomic_DNA"/>
</dbReference>
<accession>A0ABW0KAV6</accession>
<evidence type="ECO:0000313" key="1">
    <source>
        <dbReference type="EMBL" id="MFC5450509.1"/>
    </source>
</evidence>
<dbReference type="PANTHER" id="PTHR30348">
    <property type="entry name" value="UNCHARACTERIZED PROTEIN YECE"/>
    <property type="match status" value="1"/>
</dbReference>
<name>A0ABW0KAV6_9BACL</name>
<dbReference type="Gene3D" id="3.20.20.410">
    <property type="entry name" value="Protein of unknown function UPF0759"/>
    <property type="match status" value="1"/>
</dbReference>
<dbReference type="InterPro" id="IPR036520">
    <property type="entry name" value="UPF0759_sf"/>
</dbReference>
<comment type="caution">
    <text evidence="1">The sequence shown here is derived from an EMBL/GenBank/DDBJ whole genome shotgun (WGS) entry which is preliminary data.</text>
</comment>
<dbReference type="Proteomes" id="UP001596044">
    <property type="component" value="Unassembled WGS sequence"/>
</dbReference>
<protein>
    <submittedName>
        <fullName evidence="1">DUF72 domain-containing protein</fullName>
    </submittedName>
</protein>
<proteinExistence type="predicted"/>
<reference evidence="2" key="1">
    <citation type="journal article" date="2019" name="Int. J. Syst. Evol. Microbiol.">
        <title>The Global Catalogue of Microorganisms (GCM) 10K type strain sequencing project: providing services to taxonomists for standard genome sequencing and annotation.</title>
        <authorList>
            <consortium name="The Broad Institute Genomics Platform"/>
            <consortium name="The Broad Institute Genome Sequencing Center for Infectious Disease"/>
            <person name="Wu L."/>
            <person name="Ma J."/>
        </authorList>
    </citation>
    <scope>NUCLEOTIDE SEQUENCE [LARGE SCALE GENOMIC DNA]</scope>
    <source>
        <strain evidence="2">KACC 11904</strain>
    </source>
</reference>
<sequence>MISIGLAGWGDHDKLYPAGVKSPDKLNVYSRYFSVVELDSSYYAIHKDVVYRRWVKDTPGHFSFLIKAYQGMTGHTRQEMSEADTDQMFASFRESILPVIEANKLKAVLFQYPPWFDCNRKNVNIVRAAKERMSGLPIALEFRHQSWFAPGMRDRTLQFMRDEGWMHSICDEPQVFPGSVPTVLEVTHRELTVVRFHGRNHSGWTSSGNANWRDVRYLYRYNREELLVWKEYLLQLTEDTAEVCVIFNNNSGGDAAENALQLMELLGLEAAALPPEQMDMFEDE</sequence>
<dbReference type="InterPro" id="IPR002763">
    <property type="entry name" value="DUF72"/>
</dbReference>
<keyword evidence="2" id="KW-1185">Reference proteome</keyword>
<dbReference type="SUPFAM" id="SSF117396">
    <property type="entry name" value="TM1631-like"/>
    <property type="match status" value="1"/>
</dbReference>